<keyword evidence="2 10" id="KW-0575">Peroxidase</keyword>
<keyword evidence="4" id="KW-0479">Metal-binding</keyword>
<evidence type="ECO:0000256" key="3">
    <source>
        <dbReference type="ARBA" id="ARBA00022617"/>
    </source>
</evidence>
<comment type="cofactor">
    <cofactor evidence="1">
        <name>heme b</name>
        <dbReference type="ChEBI" id="CHEBI:60344"/>
    </cofactor>
</comment>
<dbReference type="RefSeq" id="XP_008086047.1">
    <property type="nucleotide sequence ID" value="XM_008087856.1"/>
</dbReference>
<feature type="signal peptide" evidence="8">
    <location>
        <begin position="1"/>
        <end position="20"/>
    </location>
</feature>
<evidence type="ECO:0000259" key="9">
    <source>
        <dbReference type="PROSITE" id="PS51405"/>
    </source>
</evidence>
<evidence type="ECO:0000256" key="8">
    <source>
        <dbReference type="SAM" id="SignalP"/>
    </source>
</evidence>
<comment type="similarity">
    <text evidence="7">Belongs to the chloroperoxidase family.</text>
</comment>
<evidence type="ECO:0000256" key="4">
    <source>
        <dbReference type="ARBA" id="ARBA00022723"/>
    </source>
</evidence>
<keyword evidence="8" id="KW-0732">Signal</keyword>
<dbReference type="SUPFAM" id="SSF47571">
    <property type="entry name" value="Cloroperoxidase"/>
    <property type="match status" value="1"/>
</dbReference>
<evidence type="ECO:0000256" key="5">
    <source>
        <dbReference type="ARBA" id="ARBA00023002"/>
    </source>
</evidence>
<keyword evidence="6" id="KW-0408">Iron</keyword>
<dbReference type="InterPro" id="IPR036851">
    <property type="entry name" value="Chloroperoxidase-like_sf"/>
</dbReference>
<dbReference type="GeneID" id="19461827"/>
<dbReference type="Proteomes" id="UP000016922">
    <property type="component" value="Unassembled WGS sequence"/>
</dbReference>
<evidence type="ECO:0000256" key="7">
    <source>
        <dbReference type="ARBA" id="ARBA00025795"/>
    </source>
</evidence>
<evidence type="ECO:0000313" key="10">
    <source>
        <dbReference type="EMBL" id="EPE26857.1"/>
    </source>
</evidence>
<dbReference type="PANTHER" id="PTHR33577:SF1">
    <property type="entry name" value="HEME HALOPEROXIDASE FAMILY PROFILE DOMAIN-CONTAINING PROTEIN"/>
    <property type="match status" value="1"/>
</dbReference>
<keyword evidence="3" id="KW-0349">Heme</keyword>
<dbReference type="HOGENOM" id="CLU_029871_3_2_1"/>
<sequence length="431" mass="46835">MKYSTAIVGAFALCVSEVVAFPAAAIEYAAKAERDARTNEELESAIASFEKTRRAVGFDAAAQYVSNQGQYAFNPPKNVNTPLGDQRGPCPGLNAMANHGYLPHNGVATIQQFIDGTYKVFGMGADLGAFLALYGAIFDGDLTKWSIGGPSIATPSVLGLLGEPQGISGSHNRYEGDASPTRPDLYQYGNDYKVIIKQFEQMFALQPDAATANYDLSVLTPFRADRFQQSVSENPYFFNGAFTGVAVQPAAYTFIYRFMGNKSAEYPEGRLDQETLKSFFSVTGTPGNFKWTEGYEKIPDNWYKRAIGDEYTIPFFLTDLLAAAAQYPKFLSIGGNTGTVNSFTGVDPADLTGGVFNADTLLEGNNAVCYIFQLAEQMAPDVLKGILTDVTRPMDMLTQGITQVLKPYNCPVLQDIDKSQFAQFPGAKGAY</sequence>
<feature type="domain" description="Heme haloperoxidase family profile" evidence="9">
    <location>
        <begin position="69"/>
        <end position="322"/>
    </location>
</feature>
<evidence type="ECO:0000256" key="6">
    <source>
        <dbReference type="ARBA" id="ARBA00023004"/>
    </source>
</evidence>
<dbReference type="OrthoDB" id="407298at2759"/>
<feature type="chain" id="PRO_5004507314" evidence="8">
    <location>
        <begin position="21"/>
        <end position="431"/>
    </location>
</feature>
<reference evidence="10 11" key="1">
    <citation type="journal article" date="2013" name="BMC Genomics">
        <title>Genomics-driven discovery of the pneumocandin biosynthetic gene cluster in the fungus Glarea lozoyensis.</title>
        <authorList>
            <person name="Chen L."/>
            <person name="Yue Q."/>
            <person name="Zhang X."/>
            <person name="Xiang M."/>
            <person name="Wang C."/>
            <person name="Li S."/>
            <person name="Che Y."/>
            <person name="Ortiz-Lopez F.J."/>
            <person name="Bills G.F."/>
            <person name="Liu X."/>
            <person name="An Z."/>
        </authorList>
    </citation>
    <scope>NUCLEOTIDE SEQUENCE [LARGE SCALE GENOMIC DNA]</scope>
    <source>
        <strain evidence="11">ATCC 20868 / MF5171</strain>
    </source>
</reference>
<dbReference type="GO" id="GO:0046872">
    <property type="term" value="F:metal ion binding"/>
    <property type="evidence" value="ECO:0007669"/>
    <property type="project" value="UniProtKB-KW"/>
</dbReference>
<dbReference type="OMA" id="TIACEIW"/>
<dbReference type="Pfam" id="PF01328">
    <property type="entry name" value="Peroxidase_2"/>
    <property type="match status" value="1"/>
</dbReference>
<protein>
    <submittedName>
        <fullName evidence="10">Cloroperoxidase</fullName>
    </submittedName>
</protein>
<proteinExistence type="inferred from homology"/>
<name>S3CK33_GLAL2</name>
<dbReference type="eggNOG" id="ENOG502S6CG">
    <property type="taxonomic scope" value="Eukaryota"/>
</dbReference>
<dbReference type="GO" id="GO:0004601">
    <property type="term" value="F:peroxidase activity"/>
    <property type="evidence" value="ECO:0007669"/>
    <property type="project" value="UniProtKB-KW"/>
</dbReference>
<dbReference type="EMBL" id="KE145370">
    <property type="protein sequence ID" value="EPE26857.1"/>
    <property type="molecule type" value="Genomic_DNA"/>
</dbReference>
<gene>
    <name evidence="10" type="ORF">GLAREA_02771</name>
</gene>
<keyword evidence="11" id="KW-1185">Reference proteome</keyword>
<dbReference type="Gene3D" id="1.10.489.10">
    <property type="entry name" value="Chloroperoxidase-like"/>
    <property type="match status" value="1"/>
</dbReference>
<keyword evidence="5" id="KW-0560">Oxidoreductase</keyword>
<dbReference type="PROSITE" id="PS51405">
    <property type="entry name" value="HEME_HALOPEROXIDASE"/>
    <property type="match status" value="1"/>
</dbReference>
<dbReference type="AlphaFoldDB" id="S3CK33"/>
<dbReference type="PANTHER" id="PTHR33577">
    <property type="entry name" value="STERIGMATOCYSTIN BIOSYNTHESIS PEROXIDASE STCC-RELATED"/>
    <property type="match status" value="1"/>
</dbReference>
<evidence type="ECO:0000256" key="2">
    <source>
        <dbReference type="ARBA" id="ARBA00022559"/>
    </source>
</evidence>
<organism evidence="10 11">
    <name type="scientific">Glarea lozoyensis (strain ATCC 20868 / MF5171)</name>
    <dbReference type="NCBI Taxonomy" id="1116229"/>
    <lineage>
        <taxon>Eukaryota</taxon>
        <taxon>Fungi</taxon>
        <taxon>Dikarya</taxon>
        <taxon>Ascomycota</taxon>
        <taxon>Pezizomycotina</taxon>
        <taxon>Leotiomycetes</taxon>
        <taxon>Helotiales</taxon>
        <taxon>Helotiaceae</taxon>
        <taxon>Glarea</taxon>
    </lineage>
</organism>
<evidence type="ECO:0000256" key="1">
    <source>
        <dbReference type="ARBA" id="ARBA00001970"/>
    </source>
</evidence>
<accession>S3CK33</accession>
<evidence type="ECO:0000313" key="11">
    <source>
        <dbReference type="Proteomes" id="UP000016922"/>
    </source>
</evidence>
<dbReference type="InterPro" id="IPR000028">
    <property type="entry name" value="Chloroperoxidase"/>
</dbReference>
<dbReference type="KEGG" id="glz:GLAREA_02771"/>